<keyword evidence="1" id="KW-0812">Transmembrane</keyword>
<sequence>METRSNTQVIERKLEQIGNILRLAGWIGFWVELGFAVAGGLTLLFAITGRSFNQTITSPTSVPGAAVNYTQSTTPGLGIGIFWAGCGILLLLFNVYLAFRQTRLARRLRNGDISTHPKKSEVMQIVRWGIIASLVGMLATIIGGGVTLAVLLAKSIAVPQGVAVIDPNRIIRALDIFVALANMNGITGNFVGLVAGLGILNWLHRE</sequence>
<evidence type="ECO:0008006" key="4">
    <source>
        <dbReference type="Google" id="ProtNLM"/>
    </source>
</evidence>
<dbReference type="EMBL" id="RSCL01000030">
    <property type="protein sequence ID" value="RUS98005.1"/>
    <property type="molecule type" value="Genomic_DNA"/>
</dbReference>
<comment type="caution">
    <text evidence="2">The sequence shown here is derived from an EMBL/GenBank/DDBJ whole genome shotgun (WGS) entry which is preliminary data.</text>
</comment>
<dbReference type="PANTHER" id="PTHR34548">
    <property type="entry name" value="PROTEIN TIC 21, CHLOROPLASTIC"/>
    <property type="match status" value="1"/>
</dbReference>
<reference evidence="2" key="1">
    <citation type="submission" date="2018-12" db="EMBL/GenBank/DDBJ databases">
        <authorList>
            <person name="Will S."/>
            <person name="Neumann-Schaal M."/>
            <person name="Henke P."/>
        </authorList>
    </citation>
    <scope>NUCLEOTIDE SEQUENCE</scope>
    <source>
        <strain evidence="2">PCC 7102</strain>
    </source>
</reference>
<reference evidence="2" key="2">
    <citation type="journal article" date="2019" name="Genome Biol. Evol.">
        <title>Day and night: Metabolic profiles and evolutionary relationships of six axenic non-marine cyanobacteria.</title>
        <authorList>
            <person name="Will S.E."/>
            <person name="Henke P."/>
            <person name="Boedeker C."/>
            <person name="Huang S."/>
            <person name="Brinkmann H."/>
            <person name="Rohde M."/>
            <person name="Jarek M."/>
            <person name="Friedl T."/>
            <person name="Seufert S."/>
            <person name="Schumacher M."/>
            <person name="Overmann J."/>
            <person name="Neumann-Schaal M."/>
            <person name="Petersen J."/>
        </authorList>
    </citation>
    <scope>NUCLEOTIDE SEQUENCE [LARGE SCALE GENOMIC DNA]</scope>
    <source>
        <strain evidence="2">PCC 7102</strain>
    </source>
</reference>
<dbReference type="OrthoDB" id="5766633at2"/>
<evidence type="ECO:0000313" key="2">
    <source>
        <dbReference type="EMBL" id="RUS98005.1"/>
    </source>
</evidence>
<dbReference type="AlphaFoldDB" id="A0A433UVW6"/>
<dbReference type="Proteomes" id="UP000271624">
    <property type="component" value="Unassembled WGS sequence"/>
</dbReference>
<feature type="transmembrane region" description="Helical" evidence="1">
    <location>
        <begin position="128"/>
        <end position="156"/>
    </location>
</feature>
<feature type="transmembrane region" description="Helical" evidence="1">
    <location>
        <begin position="20"/>
        <end position="47"/>
    </location>
</feature>
<dbReference type="Pfam" id="PF12263">
    <property type="entry name" value="DUF3611"/>
    <property type="match status" value="1"/>
</dbReference>
<dbReference type="PANTHER" id="PTHR34548:SF2">
    <property type="entry name" value="PROTEIN TIC 21, CHLOROPLASTIC"/>
    <property type="match status" value="1"/>
</dbReference>
<protein>
    <recommendedName>
        <fullName evidence="4">DUF3611 domain-containing protein</fullName>
    </recommendedName>
</protein>
<proteinExistence type="predicted"/>
<evidence type="ECO:0000256" key="1">
    <source>
        <dbReference type="SAM" id="Phobius"/>
    </source>
</evidence>
<name>A0A433UVW6_9CYAN</name>
<dbReference type="InterPro" id="IPR022051">
    <property type="entry name" value="DUF3611"/>
</dbReference>
<gene>
    <name evidence="2" type="ORF">DSM106972_082240</name>
</gene>
<accession>A0A433UVW6</accession>
<keyword evidence="1" id="KW-0472">Membrane</keyword>
<feature type="transmembrane region" description="Helical" evidence="1">
    <location>
        <begin position="176"/>
        <end position="203"/>
    </location>
</feature>
<feature type="transmembrane region" description="Helical" evidence="1">
    <location>
        <begin position="77"/>
        <end position="99"/>
    </location>
</feature>
<keyword evidence="3" id="KW-1185">Reference proteome</keyword>
<organism evidence="2 3">
    <name type="scientific">Dulcicalothrix desertica PCC 7102</name>
    <dbReference type="NCBI Taxonomy" id="232991"/>
    <lineage>
        <taxon>Bacteria</taxon>
        <taxon>Bacillati</taxon>
        <taxon>Cyanobacteriota</taxon>
        <taxon>Cyanophyceae</taxon>
        <taxon>Nostocales</taxon>
        <taxon>Calotrichaceae</taxon>
        <taxon>Dulcicalothrix</taxon>
    </lineage>
</organism>
<evidence type="ECO:0000313" key="3">
    <source>
        <dbReference type="Proteomes" id="UP000271624"/>
    </source>
</evidence>
<dbReference type="RefSeq" id="WP_127086260.1">
    <property type="nucleotide sequence ID" value="NZ_RSCL01000030.1"/>
</dbReference>
<keyword evidence="1" id="KW-1133">Transmembrane helix</keyword>